<feature type="transmembrane region" description="Helical" evidence="1">
    <location>
        <begin position="104"/>
        <end position="122"/>
    </location>
</feature>
<comment type="caution">
    <text evidence="2">The sequence shown here is derived from an EMBL/GenBank/DDBJ whole genome shotgun (WGS) entry which is preliminary data.</text>
</comment>
<accession>A0ABU6F400</accession>
<dbReference type="Proteomes" id="UP001354931">
    <property type="component" value="Unassembled WGS sequence"/>
</dbReference>
<evidence type="ECO:0000256" key="1">
    <source>
        <dbReference type="SAM" id="Phobius"/>
    </source>
</evidence>
<feature type="transmembrane region" description="Helical" evidence="1">
    <location>
        <begin position="156"/>
        <end position="178"/>
    </location>
</feature>
<protein>
    <recommendedName>
        <fullName evidence="4">DUF4386 family protein</fullName>
    </recommendedName>
</protein>
<reference evidence="2 3" key="1">
    <citation type="submission" date="2022-10" db="EMBL/GenBank/DDBJ databases">
        <authorList>
            <person name="Xie J."/>
            <person name="Shen N."/>
        </authorList>
    </citation>
    <scope>NUCLEOTIDE SEQUENCE [LARGE SCALE GENOMIC DNA]</scope>
    <source>
        <strain evidence="2 3">YIM65594</strain>
    </source>
</reference>
<keyword evidence="3" id="KW-1185">Reference proteome</keyword>
<sequence length="240" mass="24465">MTATPSPSPAHIPAASAGAAVERVRPLRAVMAAVLVLGPLLFIVASLLSPYDMTEDKVANIVADIAAHEGQEKAAAWVWLALGIAMTAAAVLVSVYVMARSPKLGLAGLLLFGGGAVAVNLTPSYDFVTLAGLDKGVPQAEIVKVLKGGDSLAMPAVAGIWFIAGIVIGVVVLGIGLLRSHAVPAWAAWVLMVSMPVNVVGWMTGVAALAYAGFALLTVAFAVVAQDIARHGTGWVRAAT</sequence>
<keyword evidence="1" id="KW-0472">Membrane</keyword>
<name>A0ABU6F400_9ACTN</name>
<proteinExistence type="predicted"/>
<feature type="transmembrane region" description="Helical" evidence="1">
    <location>
        <begin position="29"/>
        <end position="48"/>
    </location>
</feature>
<evidence type="ECO:0000313" key="3">
    <source>
        <dbReference type="Proteomes" id="UP001354931"/>
    </source>
</evidence>
<feature type="transmembrane region" description="Helical" evidence="1">
    <location>
        <begin position="76"/>
        <end position="97"/>
    </location>
</feature>
<feature type="transmembrane region" description="Helical" evidence="1">
    <location>
        <begin position="185"/>
        <end position="203"/>
    </location>
</feature>
<dbReference type="RefSeq" id="WP_326016365.1">
    <property type="nucleotide sequence ID" value="NZ_JAOZYC010000098.1"/>
</dbReference>
<dbReference type="EMBL" id="JAOZYC010000098">
    <property type="protein sequence ID" value="MEB8338569.1"/>
    <property type="molecule type" value="Genomic_DNA"/>
</dbReference>
<feature type="transmembrane region" description="Helical" evidence="1">
    <location>
        <begin position="209"/>
        <end position="229"/>
    </location>
</feature>
<organism evidence="2 3">
    <name type="scientific">Streptomyces endophyticus</name>
    <dbReference type="NCBI Taxonomy" id="714166"/>
    <lineage>
        <taxon>Bacteria</taxon>
        <taxon>Bacillati</taxon>
        <taxon>Actinomycetota</taxon>
        <taxon>Actinomycetes</taxon>
        <taxon>Kitasatosporales</taxon>
        <taxon>Streptomycetaceae</taxon>
        <taxon>Streptomyces</taxon>
    </lineage>
</organism>
<keyword evidence="1" id="KW-1133">Transmembrane helix</keyword>
<keyword evidence="1" id="KW-0812">Transmembrane</keyword>
<evidence type="ECO:0008006" key="4">
    <source>
        <dbReference type="Google" id="ProtNLM"/>
    </source>
</evidence>
<evidence type="ECO:0000313" key="2">
    <source>
        <dbReference type="EMBL" id="MEB8338569.1"/>
    </source>
</evidence>
<gene>
    <name evidence="2" type="ORF">OKJ99_13800</name>
</gene>